<gene>
    <name evidence="1" type="ORF">ACFSUS_25340</name>
</gene>
<evidence type="ECO:0008006" key="3">
    <source>
        <dbReference type="Google" id="ProtNLM"/>
    </source>
</evidence>
<accession>A0ABW5MBY2</accession>
<name>A0ABW5MBY2_9BACT</name>
<keyword evidence="2" id="KW-1185">Reference proteome</keyword>
<comment type="caution">
    <text evidence="1">The sequence shown here is derived from an EMBL/GenBank/DDBJ whole genome shotgun (WGS) entry which is preliminary data.</text>
</comment>
<evidence type="ECO:0000313" key="1">
    <source>
        <dbReference type="EMBL" id="MFD2573986.1"/>
    </source>
</evidence>
<dbReference type="RefSeq" id="WP_381527210.1">
    <property type="nucleotide sequence ID" value="NZ_JBHULN010000023.1"/>
</dbReference>
<proteinExistence type="predicted"/>
<dbReference type="PROSITE" id="PS51257">
    <property type="entry name" value="PROKAR_LIPOPROTEIN"/>
    <property type="match status" value="1"/>
</dbReference>
<sequence>MTRSKILVFAAFLVVLVFGCQQKMCGCVFPESPLKGDWTLTQITYGLTQKTVTATEAGYSETVSFGGYTGSGDYRQMRNGITVQRSTYKLSFPKGGITEGQLFFDSDSTQQSFRLVDNQLYLSERTPIGATIADGSTYEYSR</sequence>
<protein>
    <recommendedName>
        <fullName evidence="3">Lipocalin-like domain-containing protein</fullName>
    </recommendedName>
</protein>
<dbReference type="Proteomes" id="UP001597469">
    <property type="component" value="Unassembled WGS sequence"/>
</dbReference>
<dbReference type="EMBL" id="JBHULN010000023">
    <property type="protein sequence ID" value="MFD2573986.1"/>
    <property type="molecule type" value="Genomic_DNA"/>
</dbReference>
<organism evidence="1 2">
    <name type="scientific">Spirosoma soli</name>
    <dbReference type="NCBI Taxonomy" id="1770529"/>
    <lineage>
        <taxon>Bacteria</taxon>
        <taxon>Pseudomonadati</taxon>
        <taxon>Bacteroidota</taxon>
        <taxon>Cytophagia</taxon>
        <taxon>Cytophagales</taxon>
        <taxon>Cytophagaceae</taxon>
        <taxon>Spirosoma</taxon>
    </lineage>
</organism>
<reference evidence="2" key="1">
    <citation type="journal article" date="2019" name="Int. J. Syst. Evol. Microbiol.">
        <title>The Global Catalogue of Microorganisms (GCM) 10K type strain sequencing project: providing services to taxonomists for standard genome sequencing and annotation.</title>
        <authorList>
            <consortium name="The Broad Institute Genomics Platform"/>
            <consortium name="The Broad Institute Genome Sequencing Center for Infectious Disease"/>
            <person name="Wu L."/>
            <person name="Ma J."/>
        </authorList>
    </citation>
    <scope>NUCLEOTIDE SEQUENCE [LARGE SCALE GENOMIC DNA]</scope>
    <source>
        <strain evidence="2">KCTC 42805</strain>
    </source>
</reference>
<evidence type="ECO:0000313" key="2">
    <source>
        <dbReference type="Proteomes" id="UP001597469"/>
    </source>
</evidence>